<keyword evidence="5" id="KW-0547">Nucleotide-binding</keyword>
<keyword evidence="7" id="KW-0067">ATP-binding</keyword>
<dbReference type="NCBIfam" id="TIGR00744">
    <property type="entry name" value="ROK_glcA_fam"/>
    <property type="match status" value="1"/>
</dbReference>
<evidence type="ECO:0000313" key="9">
    <source>
        <dbReference type="EMBL" id="SFU91344.1"/>
    </source>
</evidence>
<evidence type="ECO:0000256" key="7">
    <source>
        <dbReference type="ARBA" id="ARBA00022840"/>
    </source>
</evidence>
<evidence type="ECO:0000256" key="3">
    <source>
        <dbReference type="ARBA" id="ARBA00014701"/>
    </source>
</evidence>
<dbReference type="PANTHER" id="PTHR18964:SF149">
    <property type="entry name" value="BIFUNCTIONAL UDP-N-ACETYLGLUCOSAMINE 2-EPIMERASE_N-ACETYLMANNOSAMINE KINASE"/>
    <property type="match status" value="1"/>
</dbReference>
<evidence type="ECO:0000256" key="6">
    <source>
        <dbReference type="ARBA" id="ARBA00022777"/>
    </source>
</evidence>
<sequence>MWFGVDIGGTSVKAAIVDDGGRLVAQQAIPTEAGRGPADLCLRLRETLRGMADACGMDPGVIRGAGVGVPAFLDLARGVVVEAINLGWREVPLAELLADVLGMPVSVDNDANLAALGEAWAGAGAGAHTVLCTTVGTGVGGGVVIGGRLHHGANGMAGEIGHMRVVREGGLLCNCGQTGCLETVASATAIVREARERQAAGMLPPDERIDGAADVARLARDHEAARRVLETAGRWLGFGLAQAAVVLNPDVIVIGGGVSKAGDLLLEPARAAFTESAQRLVAEATLLRLAKLGNGAGVVGAARLAMQRA</sequence>
<name>A0A1I7K1N7_9BACL</name>
<dbReference type="EMBL" id="FPBV01000013">
    <property type="protein sequence ID" value="SFU91344.1"/>
    <property type="molecule type" value="Genomic_DNA"/>
</dbReference>
<comment type="similarity">
    <text evidence="1">Belongs to the ROK (NagC/XylR) family.</text>
</comment>
<dbReference type="STRING" id="392015.SAMN05421543_11328"/>
<dbReference type="InterPro" id="IPR049874">
    <property type="entry name" value="ROK_cs"/>
</dbReference>
<dbReference type="InterPro" id="IPR000600">
    <property type="entry name" value="ROK"/>
</dbReference>
<dbReference type="AlphaFoldDB" id="A0A1I7K1N7"/>
<dbReference type="InterPro" id="IPR004654">
    <property type="entry name" value="ROK_glcA"/>
</dbReference>
<dbReference type="GO" id="GO:0005737">
    <property type="term" value="C:cytoplasm"/>
    <property type="evidence" value="ECO:0007669"/>
    <property type="project" value="InterPro"/>
</dbReference>
<dbReference type="InterPro" id="IPR043129">
    <property type="entry name" value="ATPase_NBD"/>
</dbReference>
<dbReference type="GO" id="GO:0005524">
    <property type="term" value="F:ATP binding"/>
    <property type="evidence" value="ECO:0007669"/>
    <property type="project" value="UniProtKB-KW"/>
</dbReference>
<evidence type="ECO:0000256" key="2">
    <source>
        <dbReference type="ARBA" id="ARBA00012323"/>
    </source>
</evidence>
<protein>
    <recommendedName>
        <fullName evidence="3">Glucokinase</fullName>
        <ecNumber evidence="2">2.7.1.2</ecNumber>
    </recommendedName>
    <alternativeName>
        <fullName evidence="8">Glucose kinase</fullName>
    </alternativeName>
</protein>
<keyword evidence="10" id="KW-1185">Reference proteome</keyword>
<dbReference type="PANTHER" id="PTHR18964">
    <property type="entry name" value="ROK (REPRESSOR, ORF, KINASE) FAMILY"/>
    <property type="match status" value="1"/>
</dbReference>
<evidence type="ECO:0000256" key="4">
    <source>
        <dbReference type="ARBA" id="ARBA00022679"/>
    </source>
</evidence>
<dbReference type="EC" id="2.7.1.2" evidence="2"/>
<reference evidence="10" key="1">
    <citation type="submission" date="2016-10" db="EMBL/GenBank/DDBJ databases">
        <authorList>
            <person name="Varghese N."/>
        </authorList>
    </citation>
    <scope>NUCLEOTIDE SEQUENCE [LARGE SCALE GENOMIC DNA]</scope>
    <source>
        <strain evidence="10">DSM 17980</strain>
    </source>
</reference>
<evidence type="ECO:0000256" key="5">
    <source>
        <dbReference type="ARBA" id="ARBA00022741"/>
    </source>
</evidence>
<dbReference type="Gene3D" id="3.30.420.40">
    <property type="match status" value="2"/>
</dbReference>
<dbReference type="SUPFAM" id="SSF53067">
    <property type="entry name" value="Actin-like ATPase domain"/>
    <property type="match status" value="1"/>
</dbReference>
<organism evidence="9 10">
    <name type="scientific">Alicyclobacillus macrosporangiidus</name>
    <dbReference type="NCBI Taxonomy" id="392015"/>
    <lineage>
        <taxon>Bacteria</taxon>
        <taxon>Bacillati</taxon>
        <taxon>Bacillota</taxon>
        <taxon>Bacilli</taxon>
        <taxon>Bacillales</taxon>
        <taxon>Alicyclobacillaceae</taxon>
        <taxon>Alicyclobacillus</taxon>
    </lineage>
</organism>
<dbReference type="PROSITE" id="PS01125">
    <property type="entry name" value="ROK"/>
    <property type="match status" value="1"/>
</dbReference>
<gene>
    <name evidence="9" type="ORF">SAMN05421543_11328</name>
</gene>
<dbReference type="eggNOG" id="COG1940">
    <property type="taxonomic scope" value="Bacteria"/>
</dbReference>
<proteinExistence type="inferred from homology"/>
<dbReference type="RefSeq" id="WP_245783967.1">
    <property type="nucleotide sequence ID" value="NZ_FPBV01000013.1"/>
</dbReference>
<evidence type="ECO:0000256" key="8">
    <source>
        <dbReference type="ARBA" id="ARBA00032386"/>
    </source>
</evidence>
<dbReference type="Proteomes" id="UP000183508">
    <property type="component" value="Unassembled WGS sequence"/>
</dbReference>
<accession>A0A1I7K1N7</accession>
<dbReference type="Pfam" id="PF00480">
    <property type="entry name" value="ROK"/>
    <property type="match status" value="1"/>
</dbReference>
<dbReference type="GO" id="GO:0004340">
    <property type="term" value="F:glucokinase activity"/>
    <property type="evidence" value="ECO:0007669"/>
    <property type="project" value="UniProtKB-EC"/>
</dbReference>
<evidence type="ECO:0000313" key="10">
    <source>
        <dbReference type="Proteomes" id="UP000183508"/>
    </source>
</evidence>
<keyword evidence="6 9" id="KW-0418">Kinase</keyword>
<dbReference type="GO" id="GO:0006096">
    <property type="term" value="P:glycolytic process"/>
    <property type="evidence" value="ECO:0007669"/>
    <property type="project" value="InterPro"/>
</dbReference>
<evidence type="ECO:0000256" key="1">
    <source>
        <dbReference type="ARBA" id="ARBA00006479"/>
    </source>
</evidence>
<keyword evidence="4" id="KW-0808">Transferase</keyword>